<feature type="transmembrane region" description="Helical" evidence="12">
    <location>
        <begin position="361"/>
        <end position="378"/>
    </location>
</feature>
<evidence type="ECO:0000256" key="3">
    <source>
        <dbReference type="ARBA" id="ARBA00009010"/>
    </source>
</evidence>
<evidence type="ECO:0000313" key="13">
    <source>
        <dbReference type="EMBL" id="KAL0265558.1"/>
    </source>
</evidence>
<comment type="similarity">
    <text evidence="3 10">Belongs to the membrane-bound acyltransferase family. Sterol o-acyltransferase subfamily.</text>
</comment>
<keyword evidence="9 10" id="KW-0012">Acyltransferase</keyword>
<dbReference type="GO" id="GO:0019432">
    <property type="term" value="P:triglyceride biosynthetic process"/>
    <property type="evidence" value="ECO:0007669"/>
    <property type="project" value="TreeGrafter"/>
</dbReference>
<dbReference type="PANTHER" id="PTHR10408:SF7">
    <property type="entry name" value="DIACYLGLYCEROL O-ACYLTRANSFERASE 1"/>
    <property type="match status" value="1"/>
</dbReference>
<name>A0AAW2H752_9NEOP</name>
<dbReference type="AlphaFoldDB" id="A0AAW2H752"/>
<evidence type="ECO:0000256" key="6">
    <source>
        <dbReference type="ARBA" id="ARBA00022824"/>
    </source>
</evidence>
<keyword evidence="5 12" id="KW-0812">Transmembrane</keyword>
<evidence type="ECO:0000256" key="11">
    <source>
        <dbReference type="PIRSR" id="PIRSR000439-1"/>
    </source>
</evidence>
<gene>
    <name evidence="13" type="ORF">PYX00_011270</name>
</gene>
<evidence type="ECO:0000256" key="2">
    <source>
        <dbReference type="ARBA" id="ARBA00005189"/>
    </source>
</evidence>
<proteinExistence type="inferred from homology"/>
<evidence type="ECO:0000256" key="1">
    <source>
        <dbReference type="ARBA" id="ARBA00004477"/>
    </source>
</evidence>
<comment type="subcellular location">
    <subcellularLocation>
        <location evidence="1 10">Endoplasmic reticulum membrane</location>
        <topology evidence="1 10">Multi-pass membrane protein</topology>
    </subcellularLocation>
</comment>
<comment type="caution">
    <text evidence="13">The sequence shown here is derived from an EMBL/GenBank/DDBJ whole genome shotgun (WGS) entry which is preliminary data.</text>
</comment>
<evidence type="ECO:0000256" key="5">
    <source>
        <dbReference type="ARBA" id="ARBA00022692"/>
    </source>
</evidence>
<evidence type="ECO:0000256" key="4">
    <source>
        <dbReference type="ARBA" id="ARBA00022679"/>
    </source>
</evidence>
<dbReference type="EMBL" id="JARGDH010000006">
    <property type="protein sequence ID" value="KAL0265558.1"/>
    <property type="molecule type" value="Genomic_DNA"/>
</dbReference>
<feature type="transmembrane region" description="Helical" evidence="12">
    <location>
        <begin position="129"/>
        <end position="146"/>
    </location>
</feature>
<keyword evidence="4 10" id="KW-0808">Transferase</keyword>
<feature type="transmembrane region" description="Helical" evidence="12">
    <location>
        <begin position="217"/>
        <end position="235"/>
    </location>
</feature>
<dbReference type="GO" id="GO:0004144">
    <property type="term" value="F:diacylglycerol O-acyltransferase activity"/>
    <property type="evidence" value="ECO:0007669"/>
    <property type="project" value="UniProtKB-ARBA"/>
</dbReference>
<protein>
    <recommendedName>
        <fullName evidence="10">O-acyltransferase</fullName>
    </recommendedName>
</protein>
<keyword evidence="8 10" id="KW-0472">Membrane</keyword>
<evidence type="ECO:0000256" key="10">
    <source>
        <dbReference type="PIRNR" id="PIRNR000439"/>
    </source>
</evidence>
<organism evidence="13">
    <name type="scientific">Menopon gallinae</name>
    <name type="common">poultry shaft louse</name>
    <dbReference type="NCBI Taxonomy" id="328185"/>
    <lineage>
        <taxon>Eukaryota</taxon>
        <taxon>Metazoa</taxon>
        <taxon>Ecdysozoa</taxon>
        <taxon>Arthropoda</taxon>
        <taxon>Hexapoda</taxon>
        <taxon>Insecta</taxon>
        <taxon>Pterygota</taxon>
        <taxon>Neoptera</taxon>
        <taxon>Paraneoptera</taxon>
        <taxon>Psocodea</taxon>
        <taxon>Troctomorpha</taxon>
        <taxon>Phthiraptera</taxon>
        <taxon>Amblycera</taxon>
        <taxon>Menoponidae</taxon>
        <taxon>Menopon</taxon>
    </lineage>
</organism>
<accession>A0AAW2H752</accession>
<reference evidence="13" key="1">
    <citation type="journal article" date="2024" name="Gigascience">
        <title>Chromosome-level genome of the poultry shaft louse Menopon gallinae provides insight into the host-switching and adaptive evolution of parasitic lice.</title>
        <authorList>
            <person name="Xu Y."/>
            <person name="Ma L."/>
            <person name="Liu S."/>
            <person name="Liang Y."/>
            <person name="Liu Q."/>
            <person name="He Z."/>
            <person name="Tian L."/>
            <person name="Duan Y."/>
            <person name="Cai W."/>
            <person name="Li H."/>
            <person name="Song F."/>
        </authorList>
    </citation>
    <scope>NUCLEOTIDE SEQUENCE</scope>
    <source>
        <strain evidence="13">Cailab_2023a</strain>
    </source>
</reference>
<comment type="pathway">
    <text evidence="2">Lipid metabolism.</text>
</comment>
<evidence type="ECO:0000256" key="9">
    <source>
        <dbReference type="ARBA" id="ARBA00023315"/>
    </source>
</evidence>
<dbReference type="PIRSF" id="PIRSF000439">
    <property type="entry name" value="Oat_ACAT_DAG_ARE"/>
    <property type="match status" value="1"/>
</dbReference>
<feature type="transmembrane region" description="Helical" evidence="12">
    <location>
        <begin position="390"/>
        <end position="412"/>
    </location>
</feature>
<evidence type="ECO:0000256" key="7">
    <source>
        <dbReference type="ARBA" id="ARBA00022989"/>
    </source>
</evidence>
<keyword evidence="6 10" id="KW-0256">Endoplasmic reticulum</keyword>
<dbReference type="Pfam" id="PF03062">
    <property type="entry name" value="MBOAT"/>
    <property type="match status" value="1"/>
</dbReference>
<sequence length="426" mass="48529">MHFRARLVSPAAPHACALCSHVQKRVCNCRAHAWGKTRNPSRKRAPGAQKAGGAGEQGAMAGVQNLSYIVSVIFILRMVSENIRKHGFLMKLPLEDVSLEEVLYFLKTVASSLLRCAASFVLARRSRAAAGACLVAGELYVAYVNLVHIKHMYFSACSLTTSLYFLAKMVSFLAFHSRCSSAESTCTPGHFVYFMLAPTISFKTHYRTRRMLSRREFVLLAAKFAGSFLLLLFVIDQLSVPTIDRIQASRGAYEFAENFVILSVCTVMMFWLFFYMFFCCLLEMFAGLTMFGDGEFYGAWWNSQTVKEFWSTWNRLVHIWFRTHIFLPMVERGLSKKIASFTCFLVSGVLHEYVISFATKIFAGWTFLGFVAQVLLMETTDRIALRFPRCGNFVFWCIFSIIGQPACIWLHYRSLYFEKQRLLAGH</sequence>
<feature type="transmembrane region" description="Helical" evidence="12">
    <location>
        <begin position="259"/>
        <end position="282"/>
    </location>
</feature>
<dbReference type="PANTHER" id="PTHR10408">
    <property type="entry name" value="STEROL O-ACYLTRANSFERASE"/>
    <property type="match status" value="1"/>
</dbReference>
<dbReference type="GO" id="GO:0005789">
    <property type="term" value="C:endoplasmic reticulum membrane"/>
    <property type="evidence" value="ECO:0007669"/>
    <property type="project" value="UniProtKB-SubCell"/>
</dbReference>
<evidence type="ECO:0000256" key="8">
    <source>
        <dbReference type="ARBA" id="ARBA00023136"/>
    </source>
</evidence>
<dbReference type="InterPro" id="IPR014371">
    <property type="entry name" value="Oat_ACAT_DAG_ARE"/>
</dbReference>
<evidence type="ECO:0000256" key="12">
    <source>
        <dbReference type="SAM" id="Phobius"/>
    </source>
</evidence>
<feature type="active site" evidence="11">
    <location>
        <position position="351"/>
    </location>
</feature>
<dbReference type="InterPro" id="IPR004299">
    <property type="entry name" value="MBOAT_fam"/>
</dbReference>
<keyword evidence="7 12" id="KW-1133">Transmembrane helix</keyword>